<organism evidence="1 2">
    <name type="scientific">[Candida] jaroonii</name>
    <dbReference type="NCBI Taxonomy" id="467808"/>
    <lineage>
        <taxon>Eukaryota</taxon>
        <taxon>Fungi</taxon>
        <taxon>Dikarya</taxon>
        <taxon>Ascomycota</taxon>
        <taxon>Saccharomycotina</taxon>
        <taxon>Pichiomycetes</taxon>
        <taxon>Debaryomycetaceae</taxon>
        <taxon>Yamadazyma</taxon>
    </lineage>
</organism>
<proteinExistence type="predicted"/>
<evidence type="ECO:0000313" key="2">
    <source>
        <dbReference type="Proteomes" id="UP001152531"/>
    </source>
</evidence>
<comment type="caution">
    <text evidence="1">The sequence shown here is derived from an EMBL/GenBank/DDBJ whole genome shotgun (WGS) entry which is preliminary data.</text>
</comment>
<accession>A0ACA9Y1L8</accession>
<sequence>MSSIVKSIVDSYVAPYIAWYELLKDLSVEHWIAIIVGSFIFGIIIVNGNDSSHDLLLYGKNRPDKPKLFNSVDLLTRATNYFNKYNVPKSYFKHYYIFFTIYLLTIKTILLNYQIEFYPKMNEVFIKFYEDYCLKYELSDTNYVSLTFASYLLTIQSFRRLYENLFIVKFSKNQMNILHYAFGIVFYAVLGSISFISLLPYYINDYHVEIDFSNLDPFDYVTFGIFAFYSWDQYDNHIYLASLKKYTIPTQRFFEWTASAHYFDEIMIYSAVGKFFIGCEDITWIKVCFSLVWLLVVLNLSISAGQSYKFYQAKFKETFKTPYKIFPYVY</sequence>
<evidence type="ECO:0000313" key="1">
    <source>
        <dbReference type="EMBL" id="CAH6718731.1"/>
    </source>
</evidence>
<dbReference type="EMBL" id="CALSDN010000001">
    <property type="protein sequence ID" value="CAH6718731.1"/>
    <property type="molecule type" value="Genomic_DNA"/>
</dbReference>
<name>A0ACA9Y1L8_9ASCO</name>
<dbReference type="Proteomes" id="UP001152531">
    <property type="component" value="Unassembled WGS sequence"/>
</dbReference>
<protein>
    <submittedName>
        <fullName evidence="1">Polyprenol reductase</fullName>
    </submittedName>
</protein>
<reference evidence="1" key="1">
    <citation type="submission" date="2022-06" db="EMBL/GenBank/DDBJ databases">
        <authorList>
            <person name="Legras J.-L."/>
            <person name="Devillers H."/>
            <person name="Grondin C."/>
        </authorList>
    </citation>
    <scope>NUCLEOTIDE SEQUENCE</scope>
    <source>
        <strain evidence="1">CLIB 1444</strain>
    </source>
</reference>
<gene>
    <name evidence="1" type="ORF">CLIB1444_01S13278</name>
</gene>
<keyword evidence="2" id="KW-1185">Reference proteome</keyword>